<protein>
    <submittedName>
        <fullName evidence="3">CPBP family intramembrane glutamic endopeptidase</fullName>
        <ecNumber evidence="3">3.4.-.-</ecNumber>
    </submittedName>
</protein>
<dbReference type="RefSeq" id="WP_378267670.1">
    <property type="nucleotide sequence ID" value="NZ_JBHUKR010000013.1"/>
</dbReference>
<feature type="transmembrane region" description="Helical" evidence="1">
    <location>
        <begin position="51"/>
        <end position="73"/>
    </location>
</feature>
<evidence type="ECO:0000256" key="1">
    <source>
        <dbReference type="SAM" id="Phobius"/>
    </source>
</evidence>
<dbReference type="PANTHER" id="PTHR39430">
    <property type="entry name" value="MEMBRANE-ASSOCIATED PROTEASE-RELATED"/>
    <property type="match status" value="1"/>
</dbReference>
<evidence type="ECO:0000259" key="2">
    <source>
        <dbReference type="Pfam" id="PF02517"/>
    </source>
</evidence>
<keyword evidence="1" id="KW-0472">Membrane</keyword>
<feature type="transmembrane region" description="Helical" evidence="1">
    <location>
        <begin position="189"/>
        <end position="209"/>
    </location>
</feature>
<dbReference type="GO" id="GO:0016787">
    <property type="term" value="F:hydrolase activity"/>
    <property type="evidence" value="ECO:0007669"/>
    <property type="project" value="UniProtKB-KW"/>
</dbReference>
<organism evidence="3 4">
    <name type="scientific">Amycolatopsis pigmentata</name>
    <dbReference type="NCBI Taxonomy" id="450801"/>
    <lineage>
        <taxon>Bacteria</taxon>
        <taxon>Bacillati</taxon>
        <taxon>Actinomycetota</taxon>
        <taxon>Actinomycetes</taxon>
        <taxon>Pseudonocardiales</taxon>
        <taxon>Pseudonocardiaceae</taxon>
        <taxon>Amycolatopsis</taxon>
    </lineage>
</organism>
<keyword evidence="4" id="KW-1185">Reference proteome</keyword>
<gene>
    <name evidence="3" type="ORF">ACFSXZ_25275</name>
</gene>
<proteinExistence type="predicted"/>
<dbReference type="InterPro" id="IPR003675">
    <property type="entry name" value="Rce1/LyrA-like_dom"/>
</dbReference>
<feature type="transmembrane region" description="Helical" evidence="1">
    <location>
        <begin position="264"/>
        <end position="284"/>
    </location>
</feature>
<dbReference type="Proteomes" id="UP001597417">
    <property type="component" value="Unassembled WGS sequence"/>
</dbReference>
<sequence length="303" mass="31798">MFSRNPARTETAATGRRAPAWLRTWRFPLLLIATLVLMAAAQELTVVLAGLSILDFLVGVAAGAVVLFCYVRLSKFVEGRRSVTELPREKARSGLLVGTALGGGAFLLTMLIILVFGGWQVTGGDSGKFLGTIGIMACTAVTEEVVFRGVVFRIAEERFGTWIALAISAVLFGVIHLGGISETSAGAELWGVCAIILQGGLLLGAGYMATRTLWVPIGLHFAWNTFEAGFGTAVSGKTSEFGSLIQTTLTGSPVVTGGSFGPEAGVAAIFSCLLAAGLMIAYGVRRGNIVRRGQTREPRATLA</sequence>
<reference evidence="4" key="1">
    <citation type="journal article" date="2019" name="Int. J. Syst. Evol. Microbiol.">
        <title>The Global Catalogue of Microorganisms (GCM) 10K type strain sequencing project: providing services to taxonomists for standard genome sequencing and annotation.</title>
        <authorList>
            <consortium name="The Broad Institute Genomics Platform"/>
            <consortium name="The Broad Institute Genome Sequencing Center for Infectious Disease"/>
            <person name="Wu L."/>
            <person name="Ma J."/>
        </authorList>
    </citation>
    <scope>NUCLEOTIDE SEQUENCE [LARGE SCALE GENOMIC DNA]</scope>
    <source>
        <strain evidence="4">CGMCC 4.7645</strain>
    </source>
</reference>
<feature type="transmembrane region" description="Helical" evidence="1">
    <location>
        <begin position="94"/>
        <end position="119"/>
    </location>
</feature>
<comment type="caution">
    <text evidence="3">The sequence shown here is derived from an EMBL/GenBank/DDBJ whole genome shotgun (WGS) entry which is preliminary data.</text>
</comment>
<evidence type="ECO:0000313" key="3">
    <source>
        <dbReference type="EMBL" id="MFD2419644.1"/>
    </source>
</evidence>
<keyword evidence="1" id="KW-1133">Transmembrane helix</keyword>
<dbReference type="EMBL" id="JBHUKR010000013">
    <property type="protein sequence ID" value="MFD2419644.1"/>
    <property type="molecule type" value="Genomic_DNA"/>
</dbReference>
<feature type="domain" description="CAAX prenyl protease 2/Lysostaphin resistance protein A-like" evidence="2">
    <location>
        <begin position="129"/>
        <end position="226"/>
    </location>
</feature>
<dbReference type="EC" id="3.4.-.-" evidence="3"/>
<keyword evidence="1" id="KW-0812">Transmembrane</keyword>
<accession>A0ABW5FYF6</accession>
<feature type="transmembrane region" description="Helical" evidence="1">
    <location>
        <begin position="159"/>
        <end position="177"/>
    </location>
</feature>
<name>A0ABW5FYF6_9PSEU</name>
<keyword evidence="3" id="KW-0378">Hydrolase</keyword>
<dbReference type="Pfam" id="PF02517">
    <property type="entry name" value="Rce1-like"/>
    <property type="match status" value="1"/>
</dbReference>
<evidence type="ECO:0000313" key="4">
    <source>
        <dbReference type="Proteomes" id="UP001597417"/>
    </source>
</evidence>
<dbReference type="PANTHER" id="PTHR39430:SF1">
    <property type="entry name" value="PROTEASE"/>
    <property type="match status" value="1"/>
</dbReference>